<dbReference type="EMBL" id="FOCM01000009">
    <property type="protein sequence ID" value="SEN98955.1"/>
    <property type="molecule type" value="Genomic_DNA"/>
</dbReference>
<sequence length="403" mass="43342">MKDMKLNVGAGVNQSGLRDFNERLLLTMIQKLGPRPGSELARQANLSAQTVSVILRGLEQEGLVRKGEPMRGRVGKPSVPIALNPDGAYSFGLKIGRRSSEVALVDLMGNIRAQERLKYPYPLPDRIFGFLKDCIAQMTADMAPAQIDRIGGIGVATPFQIWEWRESLDAPAKEFEAWIDLDFATEIERFSHLPVHVVNDATAACHAENAVGAGRDLSDFVHFFVGTFIGGGIVLNRAVYEGSFGNAGALGSIPSMGADGESRQLLHTASLFLLEKEIAAKGADPRALYRDLNDWSEHAAEVDAWVDRAGAEIGAAVLSACAIIDFPHVVIDGAFPRTVRAALVDRVAAELAKLDSRGLIVPKVHAGKVGPNARVKGAAFGPLQAQHFLQQSPFSPAFPYATA</sequence>
<dbReference type="RefSeq" id="WP_091846469.1">
    <property type="nucleotide sequence ID" value="NZ_FOCM01000009.1"/>
</dbReference>
<dbReference type="InterPro" id="IPR043129">
    <property type="entry name" value="ATPase_NBD"/>
</dbReference>
<evidence type="ECO:0000259" key="1">
    <source>
        <dbReference type="Pfam" id="PF01047"/>
    </source>
</evidence>
<dbReference type="Proteomes" id="UP000199372">
    <property type="component" value="Unassembled WGS sequence"/>
</dbReference>
<feature type="domain" description="HTH marR-type" evidence="1">
    <location>
        <begin position="24"/>
        <end position="66"/>
    </location>
</feature>
<dbReference type="SUPFAM" id="SSF53067">
    <property type="entry name" value="Actin-like ATPase domain"/>
    <property type="match status" value="1"/>
</dbReference>
<dbReference type="InterPro" id="IPR000835">
    <property type="entry name" value="HTH_MarR-typ"/>
</dbReference>
<reference evidence="3" key="1">
    <citation type="submission" date="2016-10" db="EMBL/GenBank/DDBJ databases">
        <authorList>
            <person name="Varghese N."/>
            <person name="Submissions S."/>
        </authorList>
    </citation>
    <scope>NUCLEOTIDE SEQUENCE [LARGE SCALE GENOMIC DNA]</scope>
    <source>
        <strain evidence="3">DSM 26893</strain>
    </source>
</reference>
<gene>
    <name evidence="2" type="ORF">SAMN04488011_10934</name>
</gene>
<dbReference type="AlphaFoldDB" id="A0A1H8L1E4"/>
<dbReference type="GO" id="GO:0019262">
    <property type="term" value="P:N-acetylneuraminate catabolic process"/>
    <property type="evidence" value="ECO:0007669"/>
    <property type="project" value="TreeGrafter"/>
</dbReference>
<evidence type="ECO:0000313" key="2">
    <source>
        <dbReference type="EMBL" id="SEN98955.1"/>
    </source>
</evidence>
<dbReference type="Pfam" id="PF01047">
    <property type="entry name" value="MarR"/>
    <property type="match status" value="1"/>
</dbReference>
<dbReference type="GO" id="GO:0003700">
    <property type="term" value="F:DNA-binding transcription factor activity"/>
    <property type="evidence" value="ECO:0007669"/>
    <property type="project" value="InterPro"/>
</dbReference>
<dbReference type="SUPFAM" id="SSF46785">
    <property type="entry name" value="Winged helix' DNA-binding domain"/>
    <property type="match status" value="1"/>
</dbReference>
<dbReference type="PANTHER" id="PTHR18964:SF169">
    <property type="entry name" value="N-ACETYLMANNOSAMINE KINASE"/>
    <property type="match status" value="1"/>
</dbReference>
<dbReference type="Gene3D" id="1.10.10.10">
    <property type="entry name" value="Winged helix-like DNA-binding domain superfamily/Winged helix DNA-binding domain"/>
    <property type="match status" value="1"/>
</dbReference>
<dbReference type="OrthoDB" id="49685at2"/>
<proteinExistence type="predicted"/>
<evidence type="ECO:0000313" key="3">
    <source>
        <dbReference type="Proteomes" id="UP000199372"/>
    </source>
</evidence>
<name>A0A1H8L1E4_9RHOB</name>
<dbReference type="InterPro" id="IPR000600">
    <property type="entry name" value="ROK"/>
</dbReference>
<keyword evidence="3" id="KW-1185">Reference proteome</keyword>
<organism evidence="2 3">
    <name type="scientific">Palleronia pelagia</name>
    <dbReference type="NCBI Taxonomy" id="387096"/>
    <lineage>
        <taxon>Bacteria</taxon>
        <taxon>Pseudomonadati</taxon>
        <taxon>Pseudomonadota</taxon>
        <taxon>Alphaproteobacteria</taxon>
        <taxon>Rhodobacterales</taxon>
        <taxon>Roseobacteraceae</taxon>
        <taxon>Palleronia</taxon>
    </lineage>
</organism>
<dbReference type="Gene3D" id="3.30.420.40">
    <property type="match status" value="2"/>
</dbReference>
<dbReference type="GO" id="GO:0009384">
    <property type="term" value="F:N-acylmannosamine kinase activity"/>
    <property type="evidence" value="ECO:0007669"/>
    <property type="project" value="TreeGrafter"/>
</dbReference>
<dbReference type="Pfam" id="PF00480">
    <property type="entry name" value="ROK"/>
    <property type="match status" value="1"/>
</dbReference>
<dbReference type="PANTHER" id="PTHR18964">
    <property type="entry name" value="ROK (REPRESSOR, ORF, KINASE) FAMILY"/>
    <property type="match status" value="1"/>
</dbReference>
<dbReference type="InterPro" id="IPR036390">
    <property type="entry name" value="WH_DNA-bd_sf"/>
</dbReference>
<protein>
    <submittedName>
        <fullName evidence="2">Transcriptional regulator, MarR family</fullName>
    </submittedName>
</protein>
<dbReference type="InterPro" id="IPR036388">
    <property type="entry name" value="WH-like_DNA-bd_sf"/>
</dbReference>
<accession>A0A1H8L1E4</accession>